<dbReference type="EMBL" id="CP046600">
    <property type="protein sequence ID" value="QUR68613.1"/>
    <property type="molecule type" value="Genomic_DNA"/>
</dbReference>
<dbReference type="SUPFAM" id="SSF51556">
    <property type="entry name" value="Metallo-dependent hydrolases"/>
    <property type="match status" value="1"/>
</dbReference>
<keyword evidence="4" id="KW-1185">Reference proteome</keyword>
<evidence type="ECO:0000313" key="4">
    <source>
        <dbReference type="Proteomes" id="UP000682202"/>
    </source>
</evidence>
<evidence type="ECO:0000259" key="2">
    <source>
        <dbReference type="Pfam" id="PF04909"/>
    </source>
</evidence>
<dbReference type="AlphaFoldDB" id="A0A975K061"/>
<dbReference type="GO" id="GO:0019748">
    <property type="term" value="P:secondary metabolic process"/>
    <property type="evidence" value="ECO:0007669"/>
    <property type="project" value="TreeGrafter"/>
</dbReference>
<keyword evidence="1" id="KW-0456">Lyase</keyword>
<organism evidence="3 4">
    <name type="scientific">Mycobacterium spongiae</name>
    <dbReference type="NCBI Taxonomy" id="886343"/>
    <lineage>
        <taxon>Bacteria</taxon>
        <taxon>Bacillati</taxon>
        <taxon>Actinomycetota</taxon>
        <taxon>Actinomycetes</taxon>
        <taxon>Mycobacteriales</taxon>
        <taxon>Mycobacteriaceae</taxon>
        <taxon>Mycobacterium</taxon>
    </lineage>
</organism>
<dbReference type="Gene3D" id="3.20.20.140">
    <property type="entry name" value="Metal-dependent hydrolases"/>
    <property type="match status" value="1"/>
</dbReference>
<dbReference type="Pfam" id="PF04909">
    <property type="entry name" value="Amidohydro_2"/>
    <property type="match status" value="1"/>
</dbReference>
<dbReference type="PANTHER" id="PTHR21240:SF28">
    <property type="entry name" value="ISO-OROTATE DECARBOXYLASE (EUROFUNG)"/>
    <property type="match status" value="1"/>
</dbReference>
<name>A0A975K061_9MYCO</name>
<proteinExistence type="predicted"/>
<dbReference type="InterPro" id="IPR006680">
    <property type="entry name" value="Amidohydro-rel"/>
</dbReference>
<gene>
    <name evidence="3" type="ORF">F6B93_17355</name>
</gene>
<dbReference type="Proteomes" id="UP000682202">
    <property type="component" value="Chromosome"/>
</dbReference>
<accession>A0A975K061</accession>
<dbReference type="InterPro" id="IPR032465">
    <property type="entry name" value="ACMSD"/>
</dbReference>
<protein>
    <submittedName>
        <fullName evidence="3">Amidohydrolase family protein</fullName>
    </submittedName>
</protein>
<dbReference type="GO" id="GO:0016787">
    <property type="term" value="F:hydrolase activity"/>
    <property type="evidence" value="ECO:0007669"/>
    <property type="project" value="InterPro"/>
</dbReference>
<dbReference type="RefSeq" id="WP_211696186.1">
    <property type="nucleotide sequence ID" value="NZ_CP046600.1"/>
</dbReference>
<dbReference type="InterPro" id="IPR032466">
    <property type="entry name" value="Metal_Hydrolase"/>
</dbReference>
<reference evidence="3" key="1">
    <citation type="submission" date="2019-12" db="EMBL/GenBank/DDBJ databases">
        <title>Mycobacterium spongiae sp. nov.</title>
        <authorList>
            <person name="Stinear T."/>
        </authorList>
    </citation>
    <scope>NUCLEOTIDE SEQUENCE</scope>
    <source>
        <strain evidence="3">FSD4b-SM</strain>
    </source>
</reference>
<evidence type="ECO:0000256" key="1">
    <source>
        <dbReference type="ARBA" id="ARBA00023239"/>
    </source>
</evidence>
<dbReference type="GO" id="GO:0016831">
    <property type="term" value="F:carboxy-lyase activity"/>
    <property type="evidence" value="ECO:0007669"/>
    <property type="project" value="InterPro"/>
</dbReference>
<feature type="domain" description="Amidohydrolase-related" evidence="2">
    <location>
        <begin position="115"/>
        <end position="368"/>
    </location>
</feature>
<evidence type="ECO:0000313" key="3">
    <source>
        <dbReference type="EMBL" id="QUR68613.1"/>
    </source>
</evidence>
<dbReference type="PANTHER" id="PTHR21240">
    <property type="entry name" value="2-AMINO-3-CARBOXYLMUCONATE-6-SEMIALDEHYDE DECARBOXYLASE"/>
    <property type="match status" value="1"/>
</dbReference>
<sequence>MATTVQTHSTSEKVWANSGDSHFIEPADLWRSRLPTRLADLVPRSEKDPDGRWESIYVDGQVFRRRLPSLAQEEFMRSTVAAAGARDVDKRLADLDNEGIWSELVFPSLGMWSSAFRTPELFRETMRASNDWAAETIMEHSPRLIPTAQVSTLDIDDAVEELQRCGAMGFKAVFLPVAPHPAQRDYNHADWEPFWAAAEDIGIVIAFHIGTEPIDFAAGNSIGVTHHGPGGAVLNYTETSFGGQRAVVKLVASGALDRHPQLKVLVAEGGATWVPFVADRMEEGYRQHAMVVRPKLKRSPREIIYSQVYASFQHDSSAIAAMTAMGFNNVLWGSDYPHMEGTFGHTQETLHQLFDGLDQRVTDRILTGSFAELFPDAPLPPRGEGADDALTPTT</sequence>
<dbReference type="GO" id="GO:0005737">
    <property type="term" value="C:cytoplasm"/>
    <property type="evidence" value="ECO:0007669"/>
    <property type="project" value="TreeGrafter"/>
</dbReference>
<dbReference type="KEGG" id="mspg:F6B93_17355"/>